<proteinExistence type="predicted"/>
<feature type="compositionally biased region" description="Basic and acidic residues" evidence="6">
    <location>
        <begin position="165"/>
        <end position="176"/>
    </location>
</feature>
<name>A0A813FTY3_POLGL</name>
<feature type="compositionally biased region" description="Polar residues" evidence="6">
    <location>
        <begin position="179"/>
        <end position="191"/>
    </location>
</feature>
<evidence type="ECO:0000313" key="8">
    <source>
        <dbReference type="EMBL" id="CAE8615953.1"/>
    </source>
</evidence>
<accession>A0A813FTY3</accession>
<keyword evidence="9" id="KW-1185">Reference proteome</keyword>
<evidence type="ECO:0000256" key="5">
    <source>
        <dbReference type="PROSITE-ProRule" id="PRU00277"/>
    </source>
</evidence>
<dbReference type="PROSITE" id="PS50059">
    <property type="entry name" value="FKBP_PPIASE"/>
    <property type="match status" value="1"/>
</dbReference>
<dbReference type="EMBL" id="CAJNNV010025757">
    <property type="protein sequence ID" value="CAE8615953.1"/>
    <property type="molecule type" value="Genomic_DNA"/>
</dbReference>
<sequence length="606" mass="64223">MRLVHAAAVRALLIPSESIYVKAAKAALKTYDDQVKLRGGGQSLLPPHVWAYRALLQTAVADPAVLPQLKDLLSTMHIASSSSEFDLSTLIKVCKLSKTFKADTSRIEIAATNTGQSRVELLVQQLRLAGASECPRAGPRLPLERTLAAKKLVLAKAAAQGPSSESKDEERLHDGCSAKLTNSEAKLTNSEDLPVSPKMRRGSTMAPAAQLSGSGSAKGKLTNSEDLPVSPKMRRGSTMAPGLAGAPLSAAAQLRKETLAGGEAAVLSVAGSGTQGQNPASSSSYVQVQNPASSSSYPTDRRESEAENVLAFFEKRPLEALRRGSIAVNRGLKRGSTVGQMQPRTDQVNAEGRWSIPSEGAAEASATNQLPVALNNSESRKRLETAERADCESFAKHFIEFLPFLAVPAKAGELVAHWGQECPGFQTWSEGSRFEMISKDKYLTAKKAASTVYFEGAGGMRCCDRKVGSGKVAERGLLVGIHFEGFRLNGRPVESSWNSGPSPLIIQVGSSPDFPALGEGVIGMKEGGRRELVVPPRMNRPGVGEVTTYTVDLYSVSDQVGTGPVKGQEASSPVLPSANEAASTDPVAGGEQFSLTRAWRRMTGAS</sequence>
<dbReference type="PANTHER" id="PTHR43811:SF19">
    <property type="entry name" value="39 KDA FK506-BINDING NUCLEAR PROTEIN"/>
    <property type="match status" value="1"/>
</dbReference>
<evidence type="ECO:0000259" key="7">
    <source>
        <dbReference type="PROSITE" id="PS50059"/>
    </source>
</evidence>
<reference evidence="8" key="1">
    <citation type="submission" date="2021-02" db="EMBL/GenBank/DDBJ databases">
        <authorList>
            <person name="Dougan E. K."/>
            <person name="Rhodes N."/>
            <person name="Thang M."/>
            <person name="Chan C."/>
        </authorList>
    </citation>
    <scope>NUCLEOTIDE SEQUENCE</scope>
</reference>
<evidence type="ECO:0000256" key="6">
    <source>
        <dbReference type="SAM" id="MobiDB-lite"/>
    </source>
</evidence>
<organism evidence="8 9">
    <name type="scientific">Polarella glacialis</name>
    <name type="common">Dinoflagellate</name>
    <dbReference type="NCBI Taxonomy" id="89957"/>
    <lineage>
        <taxon>Eukaryota</taxon>
        <taxon>Sar</taxon>
        <taxon>Alveolata</taxon>
        <taxon>Dinophyceae</taxon>
        <taxon>Suessiales</taxon>
        <taxon>Suessiaceae</taxon>
        <taxon>Polarella</taxon>
    </lineage>
</organism>
<feature type="compositionally biased region" description="Polar residues" evidence="6">
    <location>
        <begin position="211"/>
        <end position="225"/>
    </location>
</feature>
<gene>
    <name evidence="8" type="ORF">PGLA1383_LOCUS33659</name>
</gene>
<dbReference type="Gene3D" id="3.10.50.40">
    <property type="match status" value="1"/>
</dbReference>
<evidence type="ECO:0000256" key="3">
    <source>
        <dbReference type="ARBA" id="ARBA00023110"/>
    </source>
</evidence>
<feature type="compositionally biased region" description="Polar residues" evidence="6">
    <location>
        <begin position="271"/>
        <end position="298"/>
    </location>
</feature>
<dbReference type="SUPFAM" id="SSF54534">
    <property type="entry name" value="FKBP-like"/>
    <property type="match status" value="1"/>
</dbReference>
<keyword evidence="3 5" id="KW-0697">Rotamase</keyword>
<evidence type="ECO:0000256" key="2">
    <source>
        <dbReference type="ARBA" id="ARBA00013194"/>
    </source>
</evidence>
<dbReference type="AlphaFoldDB" id="A0A813FTY3"/>
<dbReference type="Pfam" id="PF00254">
    <property type="entry name" value="FKBP_C"/>
    <property type="match status" value="1"/>
</dbReference>
<dbReference type="OrthoDB" id="1902587at2759"/>
<comment type="catalytic activity">
    <reaction evidence="1 5">
        <text>[protein]-peptidylproline (omega=180) = [protein]-peptidylproline (omega=0)</text>
        <dbReference type="Rhea" id="RHEA:16237"/>
        <dbReference type="Rhea" id="RHEA-COMP:10747"/>
        <dbReference type="Rhea" id="RHEA-COMP:10748"/>
        <dbReference type="ChEBI" id="CHEBI:83833"/>
        <dbReference type="ChEBI" id="CHEBI:83834"/>
        <dbReference type="EC" id="5.2.1.8"/>
    </reaction>
</comment>
<evidence type="ECO:0000313" key="9">
    <source>
        <dbReference type="Proteomes" id="UP000654075"/>
    </source>
</evidence>
<dbReference type="Proteomes" id="UP000654075">
    <property type="component" value="Unassembled WGS sequence"/>
</dbReference>
<feature type="region of interest" description="Disordered" evidence="6">
    <location>
        <begin position="271"/>
        <end position="303"/>
    </location>
</feature>
<dbReference type="EC" id="5.2.1.8" evidence="2 5"/>
<evidence type="ECO:0000256" key="1">
    <source>
        <dbReference type="ARBA" id="ARBA00000971"/>
    </source>
</evidence>
<protein>
    <recommendedName>
        <fullName evidence="2 5">peptidylprolyl isomerase</fullName>
        <ecNumber evidence="2 5">5.2.1.8</ecNumber>
    </recommendedName>
</protein>
<feature type="domain" description="PPIase FKBP-type" evidence="7">
    <location>
        <begin position="476"/>
        <end position="538"/>
    </location>
</feature>
<keyword evidence="4 5" id="KW-0413">Isomerase</keyword>
<feature type="region of interest" description="Disordered" evidence="6">
    <location>
        <begin position="159"/>
        <end position="244"/>
    </location>
</feature>
<evidence type="ECO:0000256" key="4">
    <source>
        <dbReference type="ARBA" id="ARBA00023235"/>
    </source>
</evidence>
<feature type="region of interest" description="Disordered" evidence="6">
    <location>
        <begin position="560"/>
        <end position="593"/>
    </location>
</feature>
<dbReference type="PANTHER" id="PTHR43811">
    <property type="entry name" value="FKBP-TYPE PEPTIDYL-PROLYL CIS-TRANS ISOMERASE FKPA"/>
    <property type="match status" value="1"/>
</dbReference>
<dbReference type="InterPro" id="IPR046357">
    <property type="entry name" value="PPIase_dom_sf"/>
</dbReference>
<dbReference type="GO" id="GO:0003755">
    <property type="term" value="F:peptidyl-prolyl cis-trans isomerase activity"/>
    <property type="evidence" value="ECO:0007669"/>
    <property type="project" value="UniProtKB-KW"/>
</dbReference>
<comment type="caution">
    <text evidence="8">The sequence shown here is derived from an EMBL/GenBank/DDBJ whole genome shotgun (WGS) entry which is preliminary data.</text>
</comment>
<dbReference type="InterPro" id="IPR001179">
    <property type="entry name" value="PPIase_FKBP_dom"/>
</dbReference>